<dbReference type="RefSeq" id="WP_184103785.1">
    <property type="nucleotide sequence ID" value="NZ_JACHNX010000001.1"/>
</dbReference>
<dbReference type="AlphaFoldDB" id="A0AA41A3Q6"/>
<protein>
    <submittedName>
        <fullName evidence="2">Uncharacterized protein</fullName>
    </submittedName>
</protein>
<comment type="caution">
    <text evidence="2">The sequence shown here is derived from an EMBL/GenBank/DDBJ whole genome shotgun (WGS) entry which is preliminary data.</text>
</comment>
<sequence>MPRTWTKTDAFAHFGTTLTNARWSWSGIALDGSVVALVLWQDVVKGRDGRLTYFDDEDLDAEWRRRPGHTERVRHLAICRDRHDGRFRAVIARAVDVTADPRDIASCHPQEGVWWRLDEFDEATGAFRAHVER</sequence>
<organism evidence="2 4">
    <name type="scientific">Sphingomonas yabuuchiae</name>
    <dbReference type="NCBI Taxonomy" id="172044"/>
    <lineage>
        <taxon>Bacteria</taxon>
        <taxon>Pseudomonadati</taxon>
        <taxon>Pseudomonadota</taxon>
        <taxon>Alphaproteobacteria</taxon>
        <taxon>Sphingomonadales</taxon>
        <taxon>Sphingomonadaceae</taxon>
        <taxon>Sphingomonas</taxon>
    </lineage>
</organism>
<evidence type="ECO:0000313" key="1">
    <source>
        <dbReference type="EMBL" id="MBB4608305.1"/>
    </source>
</evidence>
<dbReference type="Proteomes" id="UP000584663">
    <property type="component" value="Unassembled WGS sequence"/>
</dbReference>
<dbReference type="Proteomes" id="UP000704529">
    <property type="component" value="Unassembled WGS sequence"/>
</dbReference>
<gene>
    <name evidence="1" type="ORF">GGQ89_000493</name>
    <name evidence="2" type="ORF">JYA60_17245</name>
</gene>
<evidence type="ECO:0000313" key="3">
    <source>
        <dbReference type="Proteomes" id="UP000584663"/>
    </source>
</evidence>
<dbReference type="EMBL" id="JACHNX010000001">
    <property type="protein sequence ID" value="MBB4608305.1"/>
    <property type="molecule type" value="Genomic_DNA"/>
</dbReference>
<name>A0AA41A3Q6_9SPHN</name>
<evidence type="ECO:0000313" key="2">
    <source>
        <dbReference type="EMBL" id="MBN3559973.1"/>
    </source>
</evidence>
<dbReference type="EMBL" id="JAFHKU010000133">
    <property type="protein sequence ID" value="MBN3559973.1"/>
    <property type="molecule type" value="Genomic_DNA"/>
</dbReference>
<proteinExistence type="predicted"/>
<evidence type="ECO:0000313" key="4">
    <source>
        <dbReference type="Proteomes" id="UP000704529"/>
    </source>
</evidence>
<keyword evidence="3" id="KW-1185">Reference proteome</keyword>
<reference evidence="1 3" key="1">
    <citation type="submission" date="2020-08" db="EMBL/GenBank/DDBJ databases">
        <title>Genomic Encyclopedia of Type Strains, Phase IV (KMG-IV): sequencing the most valuable type-strain genomes for metagenomic binning, comparative biology and taxonomic classification.</title>
        <authorList>
            <person name="Goeker M."/>
        </authorList>
    </citation>
    <scope>NUCLEOTIDE SEQUENCE [LARGE SCALE GENOMIC DNA]</scope>
    <source>
        <strain evidence="1 3">DSM 14562</strain>
    </source>
</reference>
<accession>A0AA41A3Q6</accession>
<reference evidence="2" key="2">
    <citation type="submission" date="2021-01" db="EMBL/GenBank/DDBJ databases">
        <title>Genome Sequencing of Type Strains.</title>
        <authorList>
            <person name="Lemaire J.F."/>
            <person name="Inderbitzin P."/>
            <person name="Collins S.B."/>
            <person name="Wespe N."/>
            <person name="Knight-Connoni V."/>
        </authorList>
    </citation>
    <scope>NUCLEOTIDE SEQUENCE</scope>
    <source>
        <strain evidence="2">DSM 14562</strain>
    </source>
</reference>